<dbReference type="OrthoDB" id="108555at2"/>
<name>K2H858_9RHOB</name>
<gene>
    <name evidence="2" type="ORF">OCGS_2147</name>
</gene>
<accession>K2H858</accession>
<dbReference type="InterPro" id="IPR011990">
    <property type="entry name" value="TPR-like_helical_dom_sf"/>
</dbReference>
<dbReference type="STRING" id="1231392.OCGS_2147"/>
<dbReference type="EMBL" id="AMGO01000047">
    <property type="protein sequence ID" value="EKE43813.1"/>
    <property type="molecule type" value="Genomic_DNA"/>
</dbReference>
<dbReference type="eggNOG" id="COG0457">
    <property type="taxonomic scope" value="Bacteria"/>
</dbReference>
<dbReference type="PATRIC" id="fig|1231392.3.peg.2159"/>
<dbReference type="Pfam" id="PF18733">
    <property type="entry name" value="HEPN_LA2681"/>
    <property type="match status" value="1"/>
</dbReference>
<dbReference type="SUPFAM" id="SSF48452">
    <property type="entry name" value="TPR-like"/>
    <property type="match status" value="1"/>
</dbReference>
<organism evidence="2 3">
    <name type="scientific">Oceaniovalibus guishaninsula JLT2003</name>
    <dbReference type="NCBI Taxonomy" id="1231392"/>
    <lineage>
        <taxon>Bacteria</taxon>
        <taxon>Pseudomonadati</taxon>
        <taxon>Pseudomonadota</taxon>
        <taxon>Alphaproteobacteria</taxon>
        <taxon>Rhodobacterales</taxon>
        <taxon>Roseobacteraceae</taxon>
        <taxon>Oceaniovalibus</taxon>
    </lineage>
</organism>
<evidence type="ECO:0000259" key="1">
    <source>
        <dbReference type="Pfam" id="PF18733"/>
    </source>
</evidence>
<keyword evidence="3" id="KW-1185">Reference proteome</keyword>
<comment type="caution">
    <text evidence="2">The sequence shown here is derived from an EMBL/GenBank/DDBJ whole genome shotgun (WGS) entry which is preliminary data.</text>
</comment>
<reference evidence="2 3" key="1">
    <citation type="journal article" date="2012" name="J. Bacteriol.">
        <title>Draft Genome Sequence of Oceaniovalibus guishaninsula JLT2003T.</title>
        <authorList>
            <person name="Tang K."/>
            <person name="Liu K."/>
            <person name="Jiao N."/>
        </authorList>
    </citation>
    <scope>NUCLEOTIDE SEQUENCE [LARGE SCALE GENOMIC DNA]</scope>
    <source>
        <strain evidence="2 3">JLT2003</strain>
    </source>
</reference>
<feature type="domain" description="LA2681-like HEPN" evidence="1">
    <location>
        <begin position="272"/>
        <end position="480"/>
    </location>
</feature>
<evidence type="ECO:0000313" key="3">
    <source>
        <dbReference type="Proteomes" id="UP000006765"/>
    </source>
</evidence>
<evidence type="ECO:0000313" key="2">
    <source>
        <dbReference type="EMBL" id="EKE43813.1"/>
    </source>
</evidence>
<dbReference type="AlphaFoldDB" id="K2H858"/>
<dbReference type="Gene3D" id="1.25.40.10">
    <property type="entry name" value="Tetratricopeptide repeat domain"/>
    <property type="match status" value="1"/>
</dbReference>
<dbReference type="InterPro" id="IPR040826">
    <property type="entry name" value="HEPN_LA2681"/>
</dbReference>
<sequence>MRESETMPPEDADALIDSLALRIDAASDDGDTAALESLDAECANLLGPADPPDSLLHYFRSNVQDGLQSALNPHDWAWRQPHREKQILYLRKARDAFSPATLDPSRLAQIVTNLANQMNTLGRPVEALRLYDNVLRTRPRFAMALANRGFVRFCFARMVHDDGHRAVLTAYACRDLENVVDPNLEWDSAPANIINLVDAKAAEIRSAVDVDTVLARTDLDGWPLGEGSAKSYRLRMLDRRLFLNPLVMLGPHSIAAYDPLHLPSHTFTQGTVRPLLGWYNQMKQEFVGARLLYHEAMEAEPLDDRPPHFADDEVRLYDTLDYPALSIGTERLRLAFRTAYGLLDKVAGFVNAYFDLGHDPNRVDLRGVWYDNPRKRRALHSKIADRPNLALRGLYWLSFDIVGEPENGPDDTLAPEATHLNALRNALEHRCLVLTTETFGAHDDDGIEREDITTFRQNTERMLELVHEALILLSFAMHEEEIQKRRDGKDDTSVVDTVLPNYRRAWEEF</sequence>
<dbReference type="Proteomes" id="UP000006765">
    <property type="component" value="Unassembled WGS sequence"/>
</dbReference>
<protein>
    <recommendedName>
        <fullName evidence="1">LA2681-like HEPN domain-containing protein</fullName>
    </recommendedName>
</protein>
<proteinExistence type="predicted"/>
<dbReference type="RefSeq" id="WP_007427299.1">
    <property type="nucleotide sequence ID" value="NZ_AMGO01000047.1"/>
</dbReference>